<name>A0ABN2CA04_9MICO</name>
<keyword evidence="2" id="KW-0186">Copper</keyword>
<sequence>MVPDLLGRIPVLGQLAAVRKAAEEDAHCRTVVQQLSAASKALDRAGFLIIANALEECLTDPDNADNIQPDELQKLFMSLA</sequence>
<comment type="similarity">
    <text evidence="1">Belongs to the CsoR family.</text>
</comment>
<dbReference type="EMBL" id="BAAALY010000016">
    <property type="protein sequence ID" value="GAA1555221.1"/>
    <property type="molecule type" value="Genomic_DNA"/>
</dbReference>
<evidence type="ECO:0000256" key="2">
    <source>
        <dbReference type="ARBA" id="ARBA00023008"/>
    </source>
</evidence>
<evidence type="ECO:0000256" key="1">
    <source>
        <dbReference type="ARBA" id="ARBA00005428"/>
    </source>
</evidence>
<comment type="caution">
    <text evidence="3">The sequence shown here is derived from an EMBL/GenBank/DDBJ whole genome shotgun (WGS) entry which is preliminary data.</text>
</comment>
<dbReference type="PANTHER" id="PTHR33677">
    <property type="entry name" value="TRANSCRIPTIONAL REPRESSOR FRMR-RELATED"/>
    <property type="match status" value="1"/>
</dbReference>
<protein>
    <submittedName>
        <fullName evidence="3">Metal-sensitive transcriptional regulator</fullName>
    </submittedName>
</protein>
<keyword evidence="4" id="KW-1185">Reference proteome</keyword>
<dbReference type="PANTHER" id="PTHR33677:SF5">
    <property type="entry name" value="TRANSCRIPTIONAL REPRESSOR FRMR"/>
    <property type="match status" value="1"/>
</dbReference>
<dbReference type="CDD" id="cd10148">
    <property type="entry name" value="CsoR-like_DUF156"/>
    <property type="match status" value="1"/>
</dbReference>
<proteinExistence type="inferred from homology"/>
<dbReference type="Gene3D" id="1.20.58.1000">
    <property type="entry name" value="Metal-sensitive repressor, helix protomer"/>
    <property type="match status" value="1"/>
</dbReference>
<dbReference type="InterPro" id="IPR003735">
    <property type="entry name" value="Metal_Tscrpt_repr"/>
</dbReference>
<organism evidence="3 4">
    <name type="scientific">Brevibacterium picturae</name>
    <dbReference type="NCBI Taxonomy" id="260553"/>
    <lineage>
        <taxon>Bacteria</taxon>
        <taxon>Bacillati</taxon>
        <taxon>Actinomycetota</taxon>
        <taxon>Actinomycetes</taxon>
        <taxon>Micrococcales</taxon>
        <taxon>Brevibacteriaceae</taxon>
        <taxon>Brevibacterium</taxon>
    </lineage>
</organism>
<gene>
    <name evidence="3" type="ORF">GCM10009691_31940</name>
</gene>
<dbReference type="Proteomes" id="UP001501791">
    <property type="component" value="Unassembled WGS sequence"/>
</dbReference>
<reference evidence="3 4" key="1">
    <citation type="journal article" date="2019" name="Int. J. Syst. Evol. Microbiol.">
        <title>The Global Catalogue of Microorganisms (GCM) 10K type strain sequencing project: providing services to taxonomists for standard genome sequencing and annotation.</title>
        <authorList>
            <consortium name="The Broad Institute Genomics Platform"/>
            <consortium name="The Broad Institute Genome Sequencing Center for Infectious Disease"/>
            <person name="Wu L."/>
            <person name="Ma J."/>
        </authorList>
    </citation>
    <scope>NUCLEOTIDE SEQUENCE [LARGE SCALE GENOMIC DNA]</scope>
    <source>
        <strain evidence="3 4">JCM 13319</strain>
    </source>
</reference>
<accession>A0ABN2CA04</accession>
<dbReference type="Pfam" id="PF02583">
    <property type="entry name" value="Trns_repr_metal"/>
    <property type="match status" value="1"/>
</dbReference>
<evidence type="ECO:0000313" key="4">
    <source>
        <dbReference type="Proteomes" id="UP001501791"/>
    </source>
</evidence>
<dbReference type="InterPro" id="IPR038390">
    <property type="entry name" value="Metal_Tscrpt_repr_sf"/>
</dbReference>
<evidence type="ECO:0000313" key="3">
    <source>
        <dbReference type="EMBL" id="GAA1555221.1"/>
    </source>
</evidence>